<dbReference type="AlphaFoldDB" id="A0A0E0HJU9"/>
<proteinExistence type="predicted"/>
<organism evidence="1">
    <name type="scientific">Oryza nivara</name>
    <name type="common">Indian wild rice</name>
    <name type="synonym">Oryza sativa f. spontanea</name>
    <dbReference type="NCBI Taxonomy" id="4536"/>
    <lineage>
        <taxon>Eukaryota</taxon>
        <taxon>Viridiplantae</taxon>
        <taxon>Streptophyta</taxon>
        <taxon>Embryophyta</taxon>
        <taxon>Tracheophyta</taxon>
        <taxon>Spermatophyta</taxon>
        <taxon>Magnoliopsida</taxon>
        <taxon>Liliopsida</taxon>
        <taxon>Poales</taxon>
        <taxon>Poaceae</taxon>
        <taxon>BOP clade</taxon>
        <taxon>Oryzoideae</taxon>
        <taxon>Oryzeae</taxon>
        <taxon>Oryzinae</taxon>
        <taxon>Oryza</taxon>
    </lineage>
</organism>
<accession>A0A0E0HJU9</accession>
<keyword evidence="2" id="KW-1185">Reference proteome</keyword>
<dbReference type="HOGENOM" id="CLU_2798346_0_0_1"/>
<sequence>MAMVTGEDVAIERKLMRVATHSASNMSVIAQQPSMSMSSRFSPSNVLDAGVCSHDMPSPPPLGVLVLH</sequence>
<evidence type="ECO:0000313" key="2">
    <source>
        <dbReference type="Proteomes" id="UP000006591"/>
    </source>
</evidence>
<dbReference type="EnsemblPlants" id="ONIVA06G00840.1">
    <property type="protein sequence ID" value="ONIVA06G00840.1"/>
    <property type="gene ID" value="ONIVA06G00840"/>
</dbReference>
<evidence type="ECO:0000313" key="1">
    <source>
        <dbReference type="EnsemblPlants" id="ONIVA06G00840.1"/>
    </source>
</evidence>
<reference evidence="1" key="2">
    <citation type="submission" date="2018-04" db="EMBL/GenBank/DDBJ databases">
        <title>OnivRS2 (Oryza nivara Reference Sequence Version 2).</title>
        <authorList>
            <person name="Zhang J."/>
            <person name="Kudrna D."/>
            <person name="Lee S."/>
            <person name="Talag J."/>
            <person name="Rajasekar S."/>
            <person name="Welchert J."/>
            <person name="Hsing Y.-I."/>
            <person name="Wing R.A."/>
        </authorList>
    </citation>
    <scope>NUCLEOTIDE SEQUENCE [LARGE SCALE GENOMIC DNA]</scope>
    <source>
        <strain evidence="1">SL10</strain>
    </source>
</reference>
<name>A0A0E0HJU9_ORYNI</name>
<protein>
    <submittedName>
        <fullName evidence="1">Uncharacterized protein</fullName>
    </submittedName>
</protein>
<reference evidence="1" key="1">
    <citation type="submission" date="2015-04" db="UniProtKB">
        <authorList>
            <consortium name="EnsemblPlants"/>
        </authorList>
    </citation>
    <scope>IDENTIFICATION</scope>
    <source>
        <strain evidence="1">SL10</strain>
    </source>
</reference>
<dbReference type="Gramene" id="ONIVA06G00840.1">
    <property type="protein sequence ID" value="ONIVA06G00840.1"/>
    <property type="gene ID" value="ONIVA06G00840"/>
</dbReference>
<dbReference type="Proteomes" id="UP000006591">
    <property type="component" value="Chromosome 6"/>
</dbReference>